<dbReference type="InterPro" id="IPR029787">
    <property type="entry name" value="Nucleotide_cyclase"/>
</dbReference>
<dbReference type="SMART" id="SM00267">
    <property type="entry name" value="GGDEF"/>
    <property type="match status" value="1"/>
</dbReference>
<feature type="transmembrane region" description="Helical" evidence="6">
    <location>
        <begin position="67"/>
        <end position="96"/>
    </location>
</feature>
<dbReference type="PANTHER" id="PTHR45138:SF9">
    <property type="entry name" value="DIGUANYLATE CYCLASE DGCM-RELATED"/>
    <property type="match status" value="1"/>
</dbReference>
<dbReference type="InterPro" id="IPR043128">
    <property type="entry name" value="Rev_trsase/Diguanyl_cyclase"/>
</dbReference>
<evidence type="ECO:0000313" key="8">
    <source>
        <dbReference type="EMBL" id="KZD30164.1"/>
    </source>
</evidence>
<dbReference type="GO" id="GO:0000155">
    <property type="term" value="F:phosphorelay sensor kinase activity"/>
    <property type="evidence" value="ECO:0007669"/>
    <property type="project" value="InterPro"/>
</dbReference>
<dbReference type="SUPFAM" id="SSF55073">
    <property type="entry name" value="Nucleotide cyclase"/>
    <property type="match status" value="1"/>
</dbReference>
<evidence type="ECO:0000256" key="6">
    <source>
        <dbReference type="SAM" id="Phobius"/>
    </source>
</evidence>
<evidence type="ECO:0000256" key="2">
    <source>
        <dbReference type="ARBA" id="ARBA00022475"/>
    </source>
</evidence>
<accession>A0A161RDR3</accession>
<dbReference type="NCBIfam" id="TIGR00254">
    <property type="entry name" value="GGDEF"/>
    <property type="match status" value="1"/>
</dbReference>
<keyword evidence="5 6" id="KW-0472">Membrane</keyword>
<dbReference type="Gene3D" id="3.30.70.270">
    <property type="match status" value="1"/>
</dbReference>
<dbReference type="InterPro" id="IPR000160">
    <property type="entry name" value="GGDEF_dom"/>
</dbReference>
<dbReference type="FunFam" id="3.30.70.270:FF:000001">
    <property type="entry name" value="Diguanylate cyclase domain protein"/>
    <property type="match status" value="1"/>
</dbReference>
<proteinExistence type="predicted"/>
<dbReference type="GO" id="GO:0052621">
    <property type="term" value="F:diguanylate cyclase activity"/>
    <property type="evidence" value="ECO:0007669"/>
    <property type="project" value="TreeGrafter"/>
</dbReference>
<dbReference type="PROSITE" id="PS50887">
    <property type="entry name" value="GGDEF"/>
    <property type="match status" value="1"/>
</dbReference>
<keyword evidence="3 6" id="KW-0812">Transmembrane</keyword>
<evidence type="ECO:0000259" key="7">
    <source>
        <dbReference type="PROSITE" id="PS50887"/>
    </source>
</evidence>
<dbReference type="PATRIC" id="fig|1396.539.peg.763"/>
<evidence type="ECO:0000313" key="9">
    <source>
        <dbReference type="Proteomes" id="UP000076501"/>
    </source>
</evidence>
<dbReference type="Pfam" id="PF00990">
    <property type="entry name" value="GGDEF"/>
    <property type="match status" value="1"/>
</dbReference>
<dbReference type="GO" id="GO:1902201">
    <property type="term" value="P:negative regulation of bacterial-type flagellum-dependent cell motility"/>
    <property type="evidence" value="ECO:0007669"/>
    <property type="project" value="TreeGrafter"/>
</dbReference>
<dbReference type="GO" id="GO:0043709">
    <property type="term" value="P:cell adhesion involved in single-species biofilm formation"/>
    <property type="evidence" value="ECO:0007669"/>
    <property type="project" value="TreeGrafter"/>
</dbReference>
<dbReference type="GO" id="GO:0005886">
    <property type="term" value="C:plasma membrane"/>
    <property type="evidence" value="ECO:0007669"/>
    <property type="project" value="UniProtKB-SubCell"/>
</dbReference>
<dbReference type="InterPro" id="IPR011620">
    <property type="entry name" value="Sig_transdc_His_kinase_LytS_TM"/>
</dbReference>
<evidence type="ECO:0000256" key="3">
    <source>
        <dbReference type="ARBA" id="ARBA00022692"/>
    </source>
</evidence>
<comment type="subcellular location">
    <subcellularLocation>
        <location evidence="1">Cell membrane</location>
        <topology evidence="1">Multi-pass membrane protein</topology>
    </subcellularLocation>
</comment>
<keyword evidence="2" id="KW-1003">Cell membrane</keyword>
<gene>
    <name evidence="8" type="ORF">B4082_4037</name>
</gene>
<dbReference type="CDD" id="cd01949">
    <property type="entry name" value="GGDEF"/>
    <property type="match status" value="1"/>
</dbReference>
<dbReference type="Pfam" id="PF07694">
    <property type="entry name" value="5TM-5TMR_LYT"/>
    <property type="match status" value="1"/>
</dbReference>
<name>A0A161RDR3_BACCE</name>
<reference evidence="8 9" key="1">
    <citation type="submission" date="2015-09" db="EMBL/GenBank/DDBJ databases">
        <title>Bacillus cereus food isolates.</title>
        <authorList>
            <person name="Boekhorst J."/>
        </authorList>
    </citation>
    <scope>NUCLEOTIDE SEQUENCE [LARGE SCALE GENOMIC DNA]</scope>
    <source>
        <strain evidence="8 9">B4082</strain>
    </source>
</reference>
<feature type="domain" description="GGDEF" evidence="7">
    <location>
        <begin position="222"/>
        <end position="352"/>
    </location>
</feature>
<dbReference type="InterPro" id="IPR050469">
    <property type="entry name" value="Diguanylate_Cyclase"/>
</dbReference>
<keyword evidence="4 6" id="KW-1133">Transmembrane helix</keyword>
<feature type="transmembrane region" description="Helical" evidence="6">
    <location>
        <begin position="105"/>
        <end position="125"/>
    </location>
</feature>
<evidence type="ECO:0000256" key="4">
    <source>
        <dbReference type="ARBA" id="ARBA00022989"/>
    </source>
</evidence>
<dbReference type="Proteomes" id="UP000076501">
    <property type="component" value="Unassembled WGS sequence"/>
</dbReference>
<dbReference type="GO" id="GO:0071555">
    <property type="term" value="P:cell wall organization"/>
    <property type="evidence" value="ECO:0007669"/>
    <property type="project" value="InterPro"/>
</dbReference>
<dbReference type="AlphaFoldDB" id="A0A161RDR3"/>
<comment type="caution">
    <text evidence="8">The sequence shown here is derived from an EMBL/GenBank/DDBJ whole genome shotgun (WGS) entry which is preliminary data.</text>
</comment>
<dbReference type="PANTHER" id="PTHR45138">
    <property type="entry name" value="REGULATORY COMPONENTS OF SENSORY TRANSDUCTION SYSTEM"/>
    <property type="match status" value="1"/>
</dbReference>
<feature type="transmembrane region" description="Helical" evidence="6">
    <location>
        <begin position="131"/>
        <end position="150"/>
    </location>
</feature>
<feature type="transmembrane region" description="Helical" evidence="6">
    <location>
        <begin position="157"/>
        <end position="179"/>
    </location>
</feature>
<sequence length="352" mass="39466">MLRDLFVNTTIILSFIFIGGQLLRDKPLKEGFSVWQKCVVGILTGILGILLMYFGVHVGTILLDLRYLAVILAVIIGGPIASTITVSMILVTRLLFMDYSLASQVAFYTIIAIGLGSIFISRLNLSLGEKWAWLHTYILSILIPSLYIWLIKDINIVGLYLISSIITGYITFIGANYVLQSNELFQTMKQYATIDALTGLGNVRQFDLEMNRHISNKRMENDSLCLLLIDIDHFKYVNDTYGHPAGDEVLKQIGRILREVSTFPDLAFRKGGEEFALLIPRKGLTYGMRMGEQVRTAVEKHSFQLLNGTKIKITVSVGISVYEQSPEQFIQAADDALYYSKRNGRNQVSSAS</sequence>
<protein>
    <submittedName>
        <fullName evidence="8">GGDEF domain protein</fullName>
    </submittedName>
</protein>
<evidence type="ECO:0000256" key="5">
    <source>
        <dbReference type="ARBA" id="ARBA00023136"/>
    </source>
</evidence>
<evidence type="ECO:0000256" key="1">
    <source>
        <dbReference type="ARBA" id="ARBA00004651"/>
    </source>
</evidence>
<organism evidence="8 9">
    <name type="scientific">Bacillus cereus</name>
    <dbReference type="NCBI Taxonomy" id="1396"/>
    <lineage>
        <taxon>Bacteria</taxon>
        <taxon>Bacillati</taxon>
        <taxon>Bacillota</taxon>
        <taxon>Bacilli</taxon>
        <taxon>Bacillales</taxon>
        <taxon>Bacillaceae</taxon>
        <taxon>Bacillus</taxon>
        <taxon>Bacillus cereus group</taxon>
    </lineage>
</organism>
<dbReference type="RefSeq" id="WP_063223949.1">
    <property type="nucleotide sequence ID" value="NZ_JBAWLH010000014.1"/>
</dbReference>
<feature type="transmembrane region" description="Helical" evidence="6">
    <location>
        <begin position="6"/>
        <end position="23"/>
    </location>
</feature>
<dbReference type="EMBL" id="LJKA01000063">
    <property type="protein sequence ID" value="KZD30164.1"/>
    <property type="molecule type" value="Genomic_DNA"/>
</dbReference>
<feature type="transmembrane region" description="Helical" evidence="6">
    <location>
        <begin position="35"/>
        <end position="55"/>
    </location>
</feature>